<proteinExistence type="predicted"/>
<dbReference type="Proteomes" id="UP000283650">
    <property type="component" value="Unassembled WGS sequence"/>
</dbReference>
<dbReference type="RefSeq" id="WP_123374698.1">
    <property type="nucleotide sequence ID" value="NZ_MOBY01000002.1"/>
</dbReference>
<sequence>MATTVRKASLATAKITDAVVITDMRFESDEHNALTIDRKHSTDETTSKKTKSKVDQLKLAGSVFGPL</sequence>
<name>A0A423NFN6_PSEFL</name>
<dbReference type="AlphaFoldDB" id="A0A423NFN6"/>
<reference evidence="1 2" key="1">
    <citation type="submission" date="2016-10" db="EMBL/GenBank/DDBJ databases">
        <title>Comparative genome analysis of multiple Pseudomonas spp. focuses on biocontrol and plant growth promoting traits.</title>
        <authorList>
            <person name="Tao X.-Y."/>
            <person name="Taylor C.G."/>
        </authorList>
    </citation>
    <scope>NUCLEOTIDE SEQUENCE [LARGE SCALE GENOMIC DNA]</scope>
    <source>
        <strain evidence="1 2">2F9</strain>
    </source>
</reference>
<protein>
    <submittedName>
        <fullName evidence="1">Uncharacterized protein</fullName>
    </submittedName>
</protein>
<organism evidence="1 2">
    <name type="scientific">Pseudomonas fluorescens</name>
    <dbReference type="NCBI Taxonomy" id="294"/>
    <lineage>
        <taxon>Bacteria</taxon>
        <taxon>Pseudomonadati</taxon>
        <taxon>Pseudomonadota</taxon>
        <taxon>Gammaproteobacteria</taxon>
        <taxon>Pseudomonadales</taxon>
        <taxon>Pseudomonadaceae</taxon>
        <taxon>Pseudomonas</taxon>
    </lineage>
</organism>
<accession>A0A423NFN6</accession>
<evidence type="ECO:0000313" key="1">
    <source>
        <dbReference type="EMBL" id="RON97074.1"/>
    </source>
</evidence>
<dbReference type="EMBL" id="MOBY01000002">
    <property type="protein sequence ID" value="RON97074.1"/>
    <property type="molecule type" value="Genomic_DNA"/>
</dbReference>
<comment type="caution">
    <text evidence="1">The sequence shown here is derived from an EMBL/GenBank/DDBJ whole genome shotgun (WGS) entry which is preliminary data.</text>
</comment>
<evidence type="ECO:0000313" key="2">
    <source>
        <dbReference type="Proteomes" id="UP000283650"/>
    </source>
</evidence>
<gene>
    <name evidence="1" type="ORF">BK672_01905</name>
</gene>